<keyword evidence="3" id="KW-1185">Reference proteome</keyword>
<protein>
    <submittedName>
        <fullName evidence="2">DUF1629 domain-containing protein</fullName>
    </submittedName>
</protein>
<sequence>MSGAFSESKAKPGQFFRLRPDARCRGPGHGVLFENEQDLVAPPRLSLRPKGGGFPSLPSVPRLVHVPANGPLPEDLEGGFSGYWLVSERLKHVMQSVDPDAFAFTETDYRLADGSIGPAMFLCDVVRTVDALDEMASEVLIEVSDDFEAGKYYDLAGGAKLAFRKDALGSAHVFKLPFNGAVFCDRTFKDAVEAAGISGPDSSGGLWFSDAVSS</sequence>
<accession>A0ABY9YPD1</accession>
<name>A0ABY9YPD1_9GAMM</name>
<evidence type="ECO:0000259" key="1">
    <source>
        <dbReference type="Pfam" id="PF07791"/>
    </source>
</evidence>
<dbReference type="Proteomes" id="UP001302072">
    <property type="component" value="Chromosome"/>
</dbReference>
<evidence type="ECO:0000313" key="3">
    <source>
        <dbReference type="Proteomes" id="UP001302072"/>
    </source>
</evidence>
<feature type="domain" description="Immunity MXAN-0049 protein" evidence="1">
    <location>
        <begin position="14"/>
        <end position="210"/>
    </location>
</feature>
<dbReference type="InterPro" id="IPR012433">
    <property type="entry name" value="Imm11"/>
</dbReference>
<organism evidence="2 3">
    <name type="scientific">Stenotrophomonas oahuensis</name>
    <dbReference type="NCBI Taxonomy" id="3003271"/>
    <lineage>
        <taxon>Bacteria</taxon>
        <taxon>Pseudomonadati</taxon>
        <taxon>Pseudomonadota</taxon>
        <taxon>Gammaproteobacteria</taxon>
        <taxon>Lysobacterales</taxon>
        <taxon>Lysobacteraceae</taxon>
        <taxon>Stenotrophomonas</taxon>
    </lineage>
</organism>
<dbReference type="EMBL" id="CP115541">
    <property type="protein sequence ID" value="WNH52744.1"/>
    <property type="molecule type" value="Genomic_DNA"/>
</dbReference>
<reference evidence="2 3" key="1">
    <citation type="submission" date="2022-12" db="EMBL/GenBank/DDBJ databases">
        <title>Two new species, Stenotrophomonas aracearum and Stenotrophomonas oahuensis, isolated from Anthurium (Araceae family) in Hawaii.</title>
        <authorList>
            <person name="Chunag S.C."/>
            <person name="Dobhal S."/>
            <person name="Alvarez A."/>
            <person name="Arif M."/>
        </authorList>
    </citation>
    <scope>NUCLEOTIDE SEQUENCE [LARGE SCALE GENOMIC DNA]</scope>
    <source>
        <strain evidence="2 3">A5586</strain>
    </source>
</reference>
<gene>
    <name evidence="2" type="ORF">PDM29_00290</name>
</gene>
<evidence type="ECO:0000313" key="2">
    <source>
        <dbReference type="EMBL" id="WNH52744.1"/>
    </source>
</evidence>
<dbReference type="Pfam" id="PF07791">
    <property type="entry name" value="Imm11"/>
    <property type="match status" value="1"/>
</dbReference>
<proteinExistence type="predicted"/>
<dbReference type="RefSeq" id="WP_311191929.1">
    <property type="nucleotide sequence ID" value="NZ_CP115541.1"/>
</dbReference>